<organism evidence="1 2">
    <name type="scientific">Etheostoma spectabile</name>
    <name type="common">orangethroat darter</name>
    <dbReference type="NCBI Taxonomy" id="54343"/>
    <lineage>
        <taxon>Eukaryota</taxon>
        <taxon>Metazoa</taxon>
        <taxon>Chordata</taxon>
        <taxon>Craniata</taxon>
        <taxon>Vertebrata</taxon>
        <taxon>Euteleostomi</taxon>
        <taxon>Actinopterygii</taxon>
        <taxon>Neopterygii</taxon>
        <taxon>Teleostei</taxon>
        <taxon>Neoteleostei</taxon>
        <taxon>Acanthomorphata</taxon>
        <taxon>Eupercaria</taxon>
        <taxon>Perciformes</taxon>
        <taxon>Percoidei</taxon>
        <taxon>Percidae</taxon>
        <taxon>Etheostomatinae</taxon>
        <taxon>Etheostoma</taxon>
    </lineage>
</organism>
<reference evidence="1 2" key="1">
    <citation type="submission" date="2019-08" db="EMBL/GenBank/DDBJ databases">
        <title>A chromosome-level genome assembly, high-density linkage maps, and genome scans reveal the genomic architecture of hybrid incompatibilities underlying speciation via character displacement in darters (Percidae: Etheostominae).</title>
        <authorList>
            <person name="Moran R.L."/>
            <person name="Catchen J.M."/>
            <person name="Fuller R.C."/>
        </authorList>
    </citation>
    <scope>NUCLEOTIDE SEQUENCE [LARGE SCALE GENOMIC DNA]</scope>
    <source>
        <strain evidence="1">EspeVRDwgs_2016</strain>
        <tissue evidence="1">Muscle</tissue>
    </source>
</reference>
<comment type="caution">
    <text evidence="1">The sequence shown here is derived from an EMBL/GenBank/DDBJ whole genome shotgun (WGS) entry which is preliminary data.</text>
</comment>
<accession>A0A5J5DFK0</accession>
<sequence length="89" mass="10275">MQAVFNSETSDKLDNERLSLLTKVTKRINRAMIKAKMDKNYSLRGQDIGAKQSEINAEFMRLSTVPLQPRFLASLDKHHSMLIEIIRNK</sequence>
<proteinExistence type="predicted"/>
<evidence type="ECO:0000313" key="2">
    <source>
        <dbReference type="Proteomes" id="UP000327493"/>
    </source>
</evidence>
<name>A0A5J5DFK0_9PERO</name>
<evidence type="ECO:0000313" key="1">
    <source>
        <dbReference type="EMBL" id="KAA8592096.1"/>
    </source>
</evidence>
<keyword evidence="2" id="KW-1185">Reference proteome</keyword>
<gene>
    <name evidence="1" type="ORF">FQN60_017551</name>
</gene>
<dbReference type="EMBL" id="VOFY01000005">
    <property type="protein sequence ID" value="KAA8592096.1"/>
    <property type="molecule type" value="Genomic_DNA"/>
</dbReference>
<dbReference type="AlphaFoldDB" id="A0A5J5DFK0"/>
<dbReference type="Proteomes" id="UP000327493">
    <property type="component" value="Chromosome 5"/>
</dbReference>
<protein>
    <submittedName>
        <fullName evidence="1">Uncharacterized protein</fullName>
    </submittedName>
</protein>